<comment type="caution">
    <text evidence="1">The sequence shown here is derived from an EMBL/GenBank/DDBJ whole genome shotgun (WGS) entry which is preliminary data.</text>
</comment>
<reference evidence="1" key="1">
    <citation type="submission" date="2019-12" db="EMBL/GenBank/DDBJ databases">
        <title>Genome sequencing and annotation of Brassica cretica.</title>
        <authorList>
            <person name="Studholme D.J."/>
            <person name="Sarris P."/>
        </authorList>
    </citation>
    <scope>NUCLEOTIDE SEQUENCE</scope>
    <source>
        <strain evidence="1">PFS-109/04</strain>
        <tissue evidence="1">Leaf</tissue>
    </source>
</reference>
<dbReference type="EMBL" id="QGKX02001521">
    <property type="protein sequence ID" value="KAF3506563.1"/>
    <property type="molecule type" value="Genomic_DNA"/>
</dbReference>
<organism evidence="1 2">
    <name type="scientific">Brassica cretica</name>
    <name type="common">Mustard</name>
    <dbReference type="NCBI Taxonomy" id="69181"/>
    <lineage>
        <taxon>Eukaryota</taxon>
        <taxon>Viridiplantae</taxon>
        <taxon>Streptophyta</taxon>
        <taxon>Embryophyta</taxon>
        <taxon>Tracheophyta</taxon>
        <taxon>Spermatophyta</taxon>
        <taxon>Magnoliopsida</taxon>
        <taxon>eudicotyledons</taxon>
        <taxon>Gunneridae</taxon>
        <taxon>Pentapetalae</taxon>
        <taxon>rosids</taxon>
        <taxon>malvids</taxon>
        <taxon>Brassicales</taxon>
        <taxon>Brassicaceae</taxon>
        <taxon>Brassiceae</taxon>
        <taxon>Brassica</taxon>
    </lineage>
</organism>
<protein>
    <submittedName>
        <fullName evidence="1">Uncharacterized protein</fullName>
    </submittedName>
</protein>
<evidence type="ECO:0000313" key="2">
    <source>
        <dbReference type="Proteomes" id="UP000712600"/>
    </source>
</evidence>
<gene>
    <name evidence="1" type="ORF">F2Q69_00001313</name>
</gene>
<accession>A0A8S9P0H1</accession>
<name>A0A8S9P0H1_BRACR</name>
<proteinExistence type="predicted"/>
<dbReference type="Proteomes" id="UP000712600">
    <property type="component" value="Unassembled WGS sequence"/>
</dbReference>
<dbReference type="AlphaFoldDB" id="A0A8S9P0H1"/>
<evidence type="ECO:0000313" key="1">
    <source>
        <dbReference type="EMBL" id="KAF3506563.1"/>
    </source>
</evidence>
<sequence length="191" mass="22267">MAPQMPFYRYEIAKMLKRTLPQTEKRETTVRLQCPGFNSESGILEVAIVLQGSSLYVEWKRKESVKTMAPQMPFYSGILEVAIVLQGSSLYVEWKRKESVKTMAPQMPFYRYEIVKKLKRTLPKTKKRETTVRLQRLGFNSESGILEVAIVLQGSSLYVEWKRKESVKTMAPQMPFYRHEIAKKLNRTPLL</sequence>